<feature type="transmembrane region" description="Helical" evidence="1">
    <location>
        <begin position="51"/>
        <end position="69"/>
    </location>
</feature>
<keyword evidence="1" id="KW-1133">Transmembrane helix</keyword>
<evidence type="ECO:0000313" key="2">
    <source>
        <dbReference type="EMBL" id="MFI7585973.1"/>
    </source>
</evidence>
<dbReference type="EMBL" id="JBITLV010000001">
    <property type="protein sequence ID" value="MFI7585973.1"/>
    <property type="molecule type" value="Genomic_DNA"/>
</dbReference>
<sequence>MSTRGTPTTVQDAQAVVEMRWLAWIGVGIAAICLVLALSSWQLGRHNDNALVAYVAAPFFVLLAAAWIMGVRRLRARVAEARKVLEKRR</sequence>
<protein>
    <submittedName>
        <fullName evidence="2">Uncharacterized protein</fullName>
    </submittedName>
</protein>
<keyword evidence="1" id="KW-0812">Transmembrane</keyword>
<evidence type="ECO:0000313" key="3">
    <source>
        <dbReference type="Proteomes" id="UP001612915"/>
    </source>
</evidence>
<organism evidence="2 3">
    <name type="scientific">Spongisporangium articulatum</name>
    <dbReference type="NCBI Taxonomy" id="3362603"/>
    <lineage>
        <taxon>Bacteria</taxon>
        <taxon>Bacillati</taxon>
        <taxon>Actinomycetota</taxon>
        <taxon>Actinomycetes</taxon>
        <taxon>Kineosporiales</taxon>
        <taxon>Kineosporiaceae</taxon>
        <taxon>Spongisporangium</taxon>
    </lineage>
</organism>
<gene>
    <name evidence="2" type="ORF">ACIB24_02720</name>
</gene>
<proteinExistence type="predicted"/>
<evidence type="ECO:0000256" key="1">
    <source>
        <dbReference type="SAM" id="Phobius"/>
    </source>
</evidence>
<keyword evidence="1" id="KW-0472">Membrane</keyword>
<name>A0ABW8AHY1_9ACTN</name>
<keyword evidence="3" id="KW-1185">Reference proteome</keyword>
<feature type="transmembrane region" description="Helical" evidence="1">
    <location>
        <begin position="21"/>
        <end position="39"/>
    </location>
</feature>
<dbReference type="RefSeq" id="WP_398274796.1">
    <property type="nucleotide sequence ID" value="NZ_JBITLV010000001.1"/>
</dbReference>
<accession>A0ABW8AHY1</accession>
<reference evidence="2 3" key="1">
    <citation type="submission" date="2024-10" db="EMBL/GenBank/DDBJ databases">
        <title>The Natural Products Discovery Center: Release of the First 8490 Sequenced Strains for Exploring Actinobacteria Biosynthetic Diversity.</title>
        <authorList>
            <person name="Kalkreuter E."/>
            <person name="Kautsar S.A."/>
            <person name="Yang D."/>
            <person name="Bader C.D."/>
            <person name="Teijaro C.N."/>
            <person name="Fluegel L."/>
            <person name="Davis C.M."/>
            <person name="Simpson J.R."/>
            <person name="Lauterbach L."/>
            <person name="Steele A.D."/>
            <person name="Gui C."/>
            <person name="Meng S."/>
            <person name="Li G."/>
            <person name="Viehrig K."/>
            <person name="Ye F."/>
            <person name="Su P."/>
            <person name="Kiefer A.F."/>
            <person name="Nichols A."/>
            <person name="Cepeda A.J."/>
            <person name="Yan W."/>
            <person name="Fan B."/>
            <person name="Jiang Y."/>
            <person name="Adhikari A."/>
            <person name="Zheng C.-J."/>
            <person name="Schuster L."/>
            <person name="Cowan T.M."/>
            <person name="Smanski M.J."/>
            <person name="Chevrette M.G."/>
            <person name="De Carvalho L.P.S."/>
            <person name="Shen B."/>
        </authorList>
    </citation>
    <scope>NUCLEOTIDE SEQUENCE [LARGE SCALE GENOMIC DNA]</scope>
    <source>
        <strain evidence="2 3">NPDC049639</strain>
    </source>
</reference>
<dbReference type="Proteomes" id="UP001612915">
    <property type="component" value="Unassembled WGS sequence"/>
</dbReference>
<comment type="caution">
    <text evidence="2">The sequence shown here is derived from an EMBL/GenBank/DDBJ whole genome shotgun (WGS) entry which is preliminary data.</text>
</comment>